<dbReference type="PANTHER" id="PTHR11051">
    <property type="entry name" value="GLYCOSYL HYDROLASE-RELATED"/>
    <property type="match status" value="1"/>
</dbReference>
<dbReference type="Pfam" id="PF03632">
    <property type="entry name" value="Glyco_hydro_65m"/>
    <property type="match status" value="1"/>
</dbReference>
<dbReference type="PANTHER" id="PTHR11051:SF8">
    <property type="entry name" value="PROTEIN-GLUCOSYLGALACTOSYLHYDROXYLYSINE GLUCOSIDASE"/>
    <property type="match status" value="1"/>
</dbReference>
<feature type="domain" description="Glycoside hydrolase family 65 central catalytic" evidence="1">
    <location>
        <begin position="318"/>
        <end position="515"/>
    </location>
</feature>
<dbReference type="InterPro" id="IPR008928">
    <property type="entry name" value="6-hairpin_glycosidase_sf"/>
</dbReference>
<comment type="caution">
    <text evidence="2">The sequence shown here is derived from an EMBL/GenBank/DDBJ whole genome shotgun (WGS) entry which is preliminary data.</text>
</comment>
<dbReference type="SUPFAM" id="SSF48208">
    <property type="entry name" value="Six-hairpin glycosidases"/>
    <property type="match status" value="1"/>
</dbReference>
<proteinExistence type="predicted"/>
<dbReference type="InterPro" id="IPR037018">
    <property type="entry name" value="GH65_N"/>
</dbReference>
<dbReference type="Gene3D" id="1.50.10.10">
    <property type="match status" value="1"/>
</dbReference>
<evidence type="ECO:0000259" key="1">
    <source>
        <dbReference type="Pfam" id="PF03632"/>
    </source>
</evidence>
<gene>
    <name evidence="2" type="ORF">GCM10009682_00120</name>
</gene>
<dbReference type="InterPro" id="IPR005195">
    <property type="entry name" value="Glyco_hydro_65_M"/>
</dbReference>
<dbReference type="EMBL" id="BAAALT010000001">
    <property type="protein sequence ID" value="GAA1781818.1"/>
    <property type="molecule type" value="Genomic_DNA"/>
</dbReference>
<accession>A0ABN2LBK5</accession>
<sequence>MSSPMSPDPVTTWRPEYLPAYLANGLLGLRVGPVPHLRGVAIVSGFEGLDPTNLVRSFARAPYPVAGDVRIGRVALSGAPERATLREQRYDFATGELHTRLSFEGTEARAEIDVLTFCSRTLPTVVLQEIVVRVDRACDLMLSAAVDTGRVPGAWGDRMTDRFAVDGLLRWLSHGGTSSCGAAYVSELAGARDAERTFDLSGVAPLSTSYTFRAEPGRPYRLRQLTSLVPDVLHDQPHLQAVRLVNAAVERGFDELRRQNAQAWRELWRGRIVLAGAPARWQAMADAAYFYLHTSVHRSSPASTCLFGMAYWPDYHYYRGHVMWDIETFVVPPLLLTHPEAACTLLNYRSLRLDGARANAAMAGFRGLHFPWESSMRLGQEASPLDAPAPDKEHHVGMGVALAFARYVHATGDRDFAATHAWPVLNGVAEWISSRLVRTARGCEILGVNGIAEIEGMVDNNAFVNMSAAVALREAATLGRSLGRGRVEAWEKAAVDMVLATDPDTGVILNNDGYDRGEGKAGTPEAPAGLFPAGFETDPETERRTFAFYLDQADSYLGSPMLSALLGVYAARTGDRDLALEMFERGYARFVVDPYLTTLEYDPAVFPDQTRAGPFSANLGGFLTACLYGLTGLTLDGGDPKGWPRRPVTLPRGWDAITADGLHVRDHEAVLRAEHGAERARLTLC</sequence>
<dbReference type="Gene3D" id="2.70.98.40">
    <property type="entry name" value="Glycoside hydrolase, family 65, N-terminal domain"/>
    <property type="match status" value="1"/>
</dbReference>
<dbReference type="Proteomes" id="UP001500218">
    <property type="component" value="Unassembled WGS sequence"/>
</dbReference>
<dbReference type="InterPro" id="IPR012341">
    <property type="entry name" value="6hp_glycosidase-like_sf"/>
</dbReference>
<evidence type="ECO:0000313" key="3">
    <source>
        <dbReference type="Proteomes" id="UP001500218"/>
    </source>
</evidence>
<name>A0ABN2LBK5_9ACTN</name>
<keyword evidence="3" id="KW-1185">Reference proteome</keyword>
<organism evidence="2 3">
    <name type="scientific">Luedemannella flava</name>
    <dbReference type="NCBI Taxonomy" id="349316"/>
    <lineage>
        <taxon>Bacteria</taxon>
        <taxon>Bacillati</taxon>
        <taxon>Actinomycetota</taxon>
        <taxon>Actinomycetes</taxon>
        <taxon>Micromonosporales</taxon>
        <taxon>Micromonosporaceae</taxon>
        <taxon>Luedemannella</taxon>
    </lineage>
</organism>
<protein>
    <recommendedName>
        <fullName evidence="1">Glycoside hydrolase family 65 central catalytic domain-containing protein</fullName>
    </recommendedName>
</protein>
<reference evidence="2 3" key="1">
    <citation type="journal article" date="2019" name="Int. J. Syst. Evol. Microbiol.">
        <title>The Global Catalogue of Microorganisms (GCM) 10K type strain sequencing project: providing services to taxonomists for standard genome sequencing and annotation.</title>
        <authorList>
            <consortium name="The Broad Institute Genomics Platform"/>
            <consortium name="The Broad Institute Genome Sequencing Center for Infectious Disease"/>
            <person name="Wu L."/>
            <person name="Ma J."/>
        </authorList>
    </citation>
    <scope>NUCLEOTIDE SEQUENCE [LARGE SCALE GENOMIC DNA]</scope>
    <source>
        <strain evidence="2 3">JCM 13250</strain>
    </source>
</reference>
<dbReference type="RefSeq" id="WP_344124912.1">
    <property type="nucleotide sequence ID" value="NZ_BAAALT010000001.1"/>
</dbReference>
<evidence type="ECO:0000313" key="2">
    <source>
        <dbReference type="EMBL" id="GAA1781818.1"/>
    </source>
</evidence>